<dbReference type="Pfam" id="PF24140">
    <property type="entry name" value="TPR_TNPO3_IPO13_3rd"/>
    <property type="match status" value="1"/>
</dbReference>
<gene>
    <name evidence="2" type="ORF">SPPG_09044</name>
</gene>
<dbReference type="Pfam" id="PF24138">
    <property type="entry name" value="TPR_TNPO3_IPO13_2nd"/>
    <property type="match status" value="1"/>
</dbReference>
<name>A0A0L0HMX1_SPIPD</name>
<dbReference type="EMBL" id="KQ257453">
    <property type="protein sequence ID" value="KND02149.1"/>
    <property type="molecule type" value="Genomic_DNA"/>
</dbReference>
<proteinExistence type="predicted"/>
<dbReference type="PANTHER" id="PTHR12363:SF53">
    <property type="entry name" value="MRNA TRANSPORT REGULATOR MTR10"/>
    <property type="match status" value="1"/>
</dbReference>
<dbReference type="GO" id="GO:0006606">
    <property type="term" value="P:protein import into nucleus"/>
    <property type="evidence" value="ECO:0007669"/>
    <property type="project" value="TreeGrafter"/>
</dbReference>
<dbReference type="SUPFAM" id="SSF48371">
    <property type="entry name" value="ARM repeat"/>
    <property type="match status" value="1"/>
</dbReference>
<dbReference type="GO" id="GO:0031267">
    <property type="term" value="F:small GTPase binding"/>
    <property type="evidence" value="ECO:0007669"/>
    <property type="project" value="InterPro"/>
</dbReference>
<dbReference type="Proteomes" id="UP000053201">
    <property type="component" value="Unassembled WGS sequence"/>
</dbReference>
<dbReference type="InterPro" id="IPR013598">
    <property type="entry name" value="Exportin-1/Importin-b-like"/>
</dbReference>
<dbReference type="InterPro" id="IPR057941">
    <property type="entry name" value="TPR_TNPO3_IPO13_2nd"/>
</dbReference>
<sequence>MTGITVEQVLQVLQVFFFPNGDNVSKKDADSWLDNFQKTSAAWTIGDQLLRTDSLPLEVRIFAAQTMRQKIEFDLDQLDVTARQSLRDSLLTLLHHYRAGPKPMVTQLCLSLADLAIQMVEWDDPIQHLITMFGKEGEMVGPLLEFLGVLPEECGYNKKIQMDEDELICRADKILHEHATEVLSLLMYYHGHAGNLIRSGDIKIASLAGTPVVGLAFDALACEPLFDVASDLACEIIYRSGKNGKEESIIHAVYPRLLPLRKKLEDSKDDPETVRGLCRIFEDAGEAWTSLIATNYEAFEHVVGGLLQCAAYEELDIAKITFLFWEYLANEVILAANAAHRPKFYPVYRQLIDVMIKHLHYPNDLAEWTAEERDEFREFRHEMGDVLKQCVKVLGEEEALSRPYSMLSALCVAGSNGAFDPSVQWQKIEAPLFSLRTMCREVSQNESQVLPRIMEMLPQLPDHAKIKYAAILVIGRYAEWTARHPEFISYQLTFVSQGFEEDEAVAAAAQAMKYLCKACAPQLVNYLSQLHLFYFNIVKKLKREQTYDLTEAIAHVLAAVPVSESLTAMQTFCHPIAQRLHEIASTDGNASDGDDTPIVKEAVALLDQLGTLIKFVKPPHNHPLNQPFPRCFCYARDMASGRHADEQWDIVPILMQMMTRTVALFDQTGLPCYLWVSWRCVRVYGNDEREEGKTVFGIVETLTASTFRMIQSSADKLENIPDVIEEYFRLVEELLEQCPTLFCQSSLLPSLFNCAMACLAIQQLEALSAVISFLKSLFKCASPRNRSNPLPQTMVDPLVHVIRTNVVQFVQLVFNGLLYTFPRAREVFADVATIFKYMLDAVPDDGARAIEAVIKSFPDGQLSAKDKDEFLQRFASANSDFDDEKKLSGVLKDFTAMFRRRNLISGRGRAH</sequence>
<dbReference type="GO" id="GO:0005737">
    <property type="term" value="C:cytoplasm"/>
    <property type="evidence" value="ECO:0007669"/>
    <property type="project" value="TreeGrafter"/>
</dbReference>
<dbReference type="OMA" id="KPVYFQL"/>
<dbReference type="STRING" id="645134.A0A0L0HMX1"/>
<dbReference type="InterPro" id="IPR001494">
    <property type="entry name" value="Importin-beta_N"/>
</dbReference>
<dbReference type="OrthoDB" id="435593at2759"/>
<dbReference type="PANTHER" id="PTHR12363">
    <property type="entry name" value="TRANSPORTIN 3 AND IMPORTIN 13"/>
    <property type="match status" value="1"/>
</dbReference>
<dbReference type="Gene3D" id="1.25.10.10">
    <property type="entry name" value="Leucine-rich Repeat Variant"/>
    <property type="match status" value="1"/>
</dbReference>
<reference evidence="2 3" key="1">
    <citation type="submission" date="2009-08" db="EMBL/GenBank/DDBJ databases">
        <title>The Genome Sequence of Spizellomyces punctatus strain DAOM BR117.</title>
        <authorList>
            <consortium name="The Broad Institute Genome Sequencing Platform"/>
            <person name="Russ C."/>
            <person name="Cuomo C."/>
            <person name="Shea T."/>
            <person name="Young S.K."/>
            <person name="Zeng Q."/>
            <person name="Koehrsen M."/>
            <person name="Haas B."/>
            <person name="Borodovsky M."/>
            <person name="Guigo R."/>
            <person name="Alvarado L."/>
            <person name="Berlin A."/>
            <person name="Bochicchio J."/>
            <person name="Borenstein D."/>
            <person name="Chapman S."/>
            <person name="Chen Z."/>
            <person name="Engels R."/>
            <person name="Freedman E."/>
            <person name="Gellesch M."/>
            <person name="Goldberg J."/>
            <person name="Griggs A."/>
            <person name="Gujja S."/>
            <person name="Heiman D."/>
            <person name="Hepburn T."/>
            <person name="Howarth C."/>
            <person name="Jen D."/>
            <person name="Larson L."/>
            <person name="Lewis B."/>
            <person name="Mehta T."/>
            <person name="Park D."/>
            <person name="Pearson M."/>
            <person name="Roberts A."/>
            <person name="Saif S."/>
            <person name="Shenoy N."/>
            <person name="Sisk P."/>
            <person name="Stolte C."/>
            <person name="Sykes S."/>
            <person name="Thomson T."/>
            <person name="Walk T."/>
            <person name="White J."/>
            <person name="Yandava C."/>
            <person name="Burger G."/>
            <person name="Gray M.W."/>
            <person name="Holland P.W.H."/>
            <person name="King N."/>
            <person name="Lang F.B.F."/>
            <person name="Roger A.J."/>
            <person name="Ruiz-Trillo I."/>
            <person name="Lander E."/>
            <person name="Nusbaum C."/>
        </authorList>
    </citation>
    <scope>NUCLEOTIDE SEQUENCE [LARGE SCALE GENOMIC DNA]</scope>
    <source>
        <strain evidence="2 3">DAOM BR117</strain>
    </source>
</reference>
<dbReference type="InterPro" id="IPR051345">
    <property type="entry name" value="Importin_beta-like_NTR"/>
</dbReference>
<dbReference type="InterPro" id="IPR016024">
    <property type="entry name" value="ARM-type_fold"/>
</dbReference>
<dbReference type="VEuPathDB" id="FungiDB:SPPG_09044"/>
<dbReference type="InterPro" id="IPR011989">
    <property type="entry name" value="ARM-like"/>
</dbReference>
<evidence type="ECO:0000259" key="1">
    <source>
        <dbReference type="PROSITE" id="PS50166"/>
    </source>
</evidence>
<dbReference type="GeneID" id="27692169"/>
<dbReference type="AlphaFoldDB" id="A0A0L0HMX1"/>
<evidence type="ECO:0000313" key="2">
    <source>
        <dbReference type="EMBL" id="KND02149.1"/>
    </source>
</evidence>
<feature type="domain" description="Importin N-terminal" evidence="1">
    <location>
        <begin position="29"/>
        <end position="96"/>
    </location>
</feature>
<dbReference type="eggNOG" id="KOG2081">
    <property type="taxonomic scope" value="Eukaryota"/>
</dbReference>
<dbReference type="SMART" id="SM00913">
    <property type="entry name" value="IBN_N"/>
    <property type="match status" value="1"/>
</dbReference>
<keyword evidence="3" id="KW-1185">Reference proteome</keyword>
<organism evidence="2 3">
    <name type="scientific">Spizellomyces punctatus (strain DAOM BR117)</name>
    <dbReference type="NCBI Taxonomy" id="645134"/>
    <lineage>
        <taxon>Eukaryota</taxon>
        <taxon>Fungi</taxon>
        <taxon>Fungi incertae sedis</taxon>
        <taxon>Chytridiomycota</taxon>
        <taxon>Chytridiomycota incertae sedis</taxon>
        <taxon>Chytridiomycetes</taxon>
        <taxon>Spizellomycetales</taxon>
        <taxon>Spizellomycetaceae</taxon>
        <taxon>Spizellomyces</taxon>
    </lineage>
</organism>
<dbReference type="InterPro" id="IPR057942">
    <property type="entry name" value="TPR_TNPO3_IPO13_3rd"/>
</dbReference>
<dbReference type="Pfam" id="PF08389">
    <property type="entry name" value="Xpo1"/>
    <property type="match status" value="1"/>
</dbReference>
<dbReference type="PROSITE" id="PS50166">
    <property type="entry name" value="IMPORTIN_B_NT"/>
    <property type="match status" value="1"/>
</dbReference>
<dbReference type="InParanoid" id="A0A0L0HMX1"/>
<evidence type="ECO:0000313" key="3">
    <source>
        <dbReference type="Proteomes" id="UP000053201"/>
    </source>
</evidence>
<dbReference type="RefSeq" id="XP_016610188.1">
    <property type="nucleotide sequence ID" value="XM_016757197.1"/>
</dbReference>
<dbReference type="FunCoup" id="A0A0L0HMX1">
    <property type="interactions" value="938"/>
</dbReference>
<accession>A0A0L0HMX1</accession>
<protein>
    <recommendedName>
        <fullName evidence="1">Importin N-terminal domain-containing protein</fullName>
    </recommendedName>
</protein>
<dbReference type="Pfam" id="PF03810">
    <property type="entry name" value="IBN_N"/>
    <property type="match status" value="1"/>
</dbReference>